<gene>
    <name evidence="1" type="ORF">E2C01_086360</name>
</gene>
<dbReference type="EMBL" id="VSRR010087395">
    <property type="protein sequence ID" value="MPC91333.1"/>
    <property type="molecule type" value="Genomic_DNA"/>
</dbReference>
<name>A0A5B7JA38_PORTR</name>
<evidence type="ECO:0000313" key="1">
    <source>
        <dbReference type="EMBL" id="MPC91333.1"/>
    </source>
</evidence>
<sequence>MTGRAGLIGMCRGDAALTLFIFAPPRLLQPPSTPPRPLPCPRGHVLPPPPFWIRPSVCIT</sequence>
<keyword evidence="2" id="KW-1185">Reference proteome</keyword>
<reference evidence="1 2" key="1">
    <citation type="submission" date="2019-05" db="EMBL/GenBank/DDBJ databases">
        <title>Another draft genome of Portunus trituberculatus and its Hox gene families provides insights of decapod evolution.</title>
        <authorList>
            <person name="Jeong J.-H."/>
            <person name="Song I."/>
            <person name="Kim S."/>
            <person name="Choi T."/>
            <person name="Kim D."/>
            <person name="Ryu S."/>
            <person name="Kim W."/>
        </authorList>
    </citation>
    <scope>NUCLEOTIDE SEQUENCE [LARGE SCALE GENOMIC DNA]</scope>
    <source>
        <tissue evidence="1">Muscle</tissue>
    </source>
</reference>
<protein>
    <submittedName>
        <fullName evidence="1">Uncharacterized protein</fullName>
    </submittedName>
</protein>
<accession>A0A5B7JA38</accession>
<organism evidence="1 2">
    <name type="scientific">Portunus trituberculatus</name>
    <name type="common">Swimming crab</name>
    <name type="synonym">Neptunus trituberculatus</name>
    <dbReference type="NCBI Taxonomy" id="210409"/>
    <lineage>
        <taxon>Eukaryota</taxon>
        <taxon>Metazoa</taxon>
        <taxon>Ecdysozoa</taxon>
        <taxon>Arthropoda</taxon>
        <taxon>Crustacea</taxon>
        <taxon>Multicrustacea</taxon>
        <taxon>Malacostraca</taxon>
        <taxon>Eumalacostraca</taxon>
        <taxon>Eucarida</taxon>
        <taxon>Decapoda</taxon>
        <taxon>Pleocyemata</taxon>
        <taxon>Brachyura</taxon>
        <taxon>Eubrachyura</taxon>
        <taxon>Portunoidea</taxon>
        <taxon>Portunidae</taxon>
        <taxon>Portuninae</taxon>
        <taxon>Portunus</taxon>
    </lineage>
</organism>
<dbReference type="Proteomes" id="UP000324222">
    <property type="component" value="Unassembled WGS sequence"/>
</dbReference>
<proteinExistence type="predicted"/>
<evidence type="ECO:0000313" key="2">
    <source>
        <dbReference type="Proteomes" id="UP000324222"/>
    </source>
</evidence>
<comment type="caution">
    <text evidence="1">The sequence shown here is derived from an EMBL/GenBank/DDBJ whole genome shotgun (WGS) entry which is preliminary data.</text>
</comment>
<dbReference type="AlphaFoldDB" id="A0A5B7JA38"/>